<proteinExistence type="predicted"/>
<evidence type="ECO:0000259" key="1">
    <source>
        <dbReference type="PROSITE" id="PS50043"/>
    </source>
</evidence>
<name>A0A193C6R4_AMYOR</name>
<dbReference type="Pfam" id="PF00196">
    <property type="entry name" value="GerE"/>
    <property type="match status" value="1"/>
</dbReference>
<dbReference type="InterPro" id="IPR051797">
    <property type="entry name" value="TrmB-like"/>
</dbReference>
<dbReference type="PROSITE" id="PS50043">
    <property type="entry name" value="HTH_LUXR_2"/>
    <property type="match status" value="1"/>
</dbReference>
<evidence type="ECO:0000313" key="3">
    <source>
        <dbReference type="Proteomes" id="UP000093695"/>
    </source>
</evidence>
<dbReference type="Proteomes" id="UP000093695">
    <property type="component" value="Chromosome"/>
</dbReference>
<sequence length="229" mass="24609">MTTIHYGLNQRHLSLLGGRSPHEGIDVTISAATREVLVAVVLTGTTARVTAFRDADRDNLRRGVRYRVLAPARARTIPDVAGQLDAFVRQGAEIRTVAAVPMAALVVDGGLALLPGEQRGDGHHELTAFRLPGVVRSVAELFERLWRTGTPFTAGTPRSSGPGPTGRELDLLELLVNGHTDESAAARLGVSVRTVRRMVAELMNRLGARSRFQAGAKAADRGWLLERAG</sequence>
<gene>
    <name evidence="2" type="ORF">SD37_33390</name>
</gene>
<organism evidence="2 3">
    <name type="scientific">Amycolatopsis orientalis</name>
    <name type="common">Nocardia orientalis</name>
    <dbReference type="NCBI Taxonomy" id="31958"/>
    <lineage>
        <taxon>Bacteria</taxon>
        <taxon>Bacillati</taxon>
        <taxon>Actinomycetota</taxon>
        <taxon>Actinomycetes</taxon>
        <taxon>Pseudonocardiales</taxon>
        <taxon>Pseudonocardiaceae</taxon>
        <taxon>Amycolatopsis</taxon>
    </lineage>
</organism>
<keyword evidence="3" id="KW-1185">Reference proteome</keyword>
<dbReference type="SMART" id="SM00421">
    <property type="entry name" value="HTH_LUXR"/>
    <property type="match status" value="1"/>
</dbReference>
<protein>
    <recommendedName>
        <fullName evidence="1">HTH luxR-type domain-containing protein</fullName>
    </recommendedName>
</protein>
<dbReference type="GO" id="GO:0006355">
    <property type="term" value="P:regulation of DNA-templated transcription"/>
    <property type="evidence" value="ECO:0007669"/>
    <property type="project" value="InterPro"/>
</dbReference>
<dbReference type="Gene3D" id="1.10.10.10">
    <property type="entry name" value="Winged helix-like DNA-binding domain superfamily/Winged helix DNA-binding domain"/>
    <property type="match status" value="1"/>
</dbReference>
<dbReference type="CDD" id="cd06170">
    <property type="entry name" value="LuxR_C_like"/>
    <property type="match status" value="1"/>
</dbReference>
<dbReference type="SUPFAM" id="SSF46894">
    <property type="entry name" value="C-terminal effector domain of the bipartite response regulators"/>
    <property type="match status" value="1"/>
</dbReference>
<reference evidence="2 3" key="1">
    <citation type="journal article" date="2015" name="Genome Announc.">
        <title>Draft Genome Sequence of Norvancomycin-Producing Strain Amycolatopsis orientalis CPCC200066.</title>
        <authorList>
            <person name="Lei X."/>
            <person name="Yuan F."/>
            <person name="Shi Y."/>
            <person name="Li X."/>
            <person name="Wang L."/>
            <person name="Hong B."/>
        </authorList>
    </citation>
    <scope>NUCLEOTIDE SEQUENCE [LARGE SCALE GENOMIC DNA]</scope>
    <source>
        <strain evidence="2 3">B-37</strain>
    </source>
</reference>
<dbReference type="STRING" id="31958.SD37_33390"/>
<evidence type="ECO:0000313" key="2">
    <source>
        <dbReference type="EMBL" id="ANN20020.1"/>
    </source>
</evidence>
<dbReference type="PRINTS" id="PR00038">
    <property type="entry name" value="HTHLUXR"/>
</dbReference>
<dbReference type="InterPro" id="IPR000792">
    <property type="entry name" value="Tscrpt_reg_LuxR_C"/>
</dbReference>
<dbReference type="InterPro" id="IPR036388">
    <property type="entry name" value="WH-like_DNA-bd_sf"/>
</dbReference>
<dbReference type="AlphaFoldDB" id="A0A193C6R4"/>
<dbReference type="GO" id="GO:0003677">
    <property type="term" value="F:DNA binding"/>
    <property type="evidence" value="ECO:0007669"/>
    <property type="project" value="InterPro"/>
</dbReference>
<dbReference type="EMBL" id="CP016174">
    <property type="protein sequence ID" value="ANN20020.1"/>
    <property type="molecule type" value="Genomic_DNA"/>
</dbReference>
<dbReference type="PANTHER" id="PTHR34293">
    <property type="entry name" value="HTH-TYPE TRANSCRIPTIONAL REGULATOR TRMBL2"/>
    <property type="match status" value="1"/>
</dbReference>
<dbReference type="InterPro" id="IPR016032">
    <property type="entry name" value="Sig_transdc_resp-reg_C-effctor"/>
</dbReference>
<dbReference type="RefSeq" id="WP_044851505.1">
    <property type="nucleotide sequence ID" value="NZ_CP016174.1"/>
</dbReference>
<dbReference type="KEGG" id="aori:SD37_33390"/>
<dbReference type="PANTHER" id="PTHR34293:SF1">
    <property type="entry name" value="HTH-TYPE TRANSCRIPTIONAL REGULATOR TRMBL2"/>
    <property type="match status" value="1"/>
</dbReference>
<feature type="domain" description="HTH luxR-type" evidence="1">
    <location>
        <begin position="157"/>
        <end position="222"/>
    </location>
</feature>
<accession>A0A193C6R4</accession>